<dbReference type="HOGENOM" id="CLU_029011_2_1_1"/>
<feature type="transmembrane region" description="Helical" evidence="6">
    <location>
        <begin position="278"/>
        <end position="297"/>
    </location>
</feature>
<dbReference type="GO" id="GO:0031464">
    <property type="term" value="C:Cul4A-RING E3 ubiquitin ligase complex"/>
    <property type="evidence" value="ECO:0007669"/>
    <property type="project" value="TreeGrafter"/>
</dbReference>
<feature type="transmembrane region" description="Helical" evidence="6">
    <location>
        <begin position="51"/>
        <end position="71"/>
    </location>
</feature>
<feature type="transmembrane region" description="Helical" evidence="6">
    <location>
        <begin position="373"/>
        <end position="394"/>
    </location>
</feature>
<feature type="transmembrane region" description="Helical" evidence="6">
    <location>
        <begin position="317"/>
        <end position="336"/>
    </location>
</feature>
<comment type="subcellular location">
    <subcellularLocation>
        <location evidence="1">Membrane</location>
        <topology evidence="1">Multi-pass membrane protein</topology>
    </subcellularLocation>
</comment>
<sequence>MPSLSISLQFFFSYVLTRNVAHTVIRSQYLQKSSKLFKNQQNTPHIKMRNYFVPVTLSFLTIIILLTPSTAEPEPSFVFPVDQLLNKTSSWLDFPTKFNQPKIELTASTIIAAVLSFIAASISSAGGIGGGGLYVPIMTIVAGLDLKTASSFSAFMVTGGSIANVGCNLFVRNPKAGGKTMIDFDLALLLEPCMLLGVSVGVICNLVFPNWLITSLFAVFLAWSTVKTFGNGVYYWRLESEMVKIRESRRVGENDENEIESVKLPLLGDYERPKRFPWMKLGVLVIIWLSYFAVYLLRGNKYGEGIISIEPCGITYWLLSSTQIPLTLFFTLWICFSDNVQGNQCSDHQVSVKDVEDLSSNDGGRSNKCMFPVMALLAGVLGGVFGIGGGMLISPLLLQVGIAPEVTAATCSFMVLFSSTMSAIQYLLLGMEHTGTASLFAIVCFVASLVGLMVVQKVITQYGRASIIVFSVGIVMALSIVLMTSYGALDVWNDFVSGRYMGFKLPC</sequence>
<dbReference type="Gramene" id="Bo1g098520.1">
    <property type="protein sequence ID" value="Bo1g098520.1"/>
    <property type="gene ID" value="Bo1g098520"/>
</dbReference>
<feature type="transmembrane region" description="Helical" evidence="6">
    <location>
        <begin position="183"/>
        <end position="208"/>
    </location>
</feature>
<evidence type="ECO:0000256" key="5">
    <source>
        <dbReference type="ARBA" id="ARBA00023136"/>
    </source>
</evidence>
<proteinExistence type="inferred from homology"/>
<dbReference type="Pfam" id="PF01925">
    <property type="entry name" value="TauE"/>
    <property type="match status" value="2"/>
</dbReference>
<feature type="transmembrane region" description="Helical" evidence="6">
    <location>
        <begin position="152"/>
        <end position="171"/>
    </location>
</feature>
<feature type="transmembrane region" description="Helical" evidence="6">
    <location>
        <begin position="214"/>
        <end position="236"/>
    </location>
</feature>
<dbReference type="KEGG" id="boe:106292582"/>
<evidence type="ECO:0000256" key="1">
    <source>
        <dbReference type="ARBA" id="ARBA00004141"/>
    </source>
</evidence>
<reference evidence="7 8" key="1">
    <citation type="journal article" date="2014" name="Genome Biol.">
        <title>Transcriptome and methylome profiling reveals relics of genome dominance in the mesopolyploid Brassica oleracea.</title>
        <authorList>
            <person name="Parkin I.A."/>
            <person name="Koh C."/>
            <person name="Tang H."/>
            <person name="Robinson S.J."/>
            <person name="Kagale S."/>
            <person name="Clarke W.E."/>
            <person name="Town C.D."/>
            <person name="Nixon J."/>
            <person name="Krishnakumar V."/>
            <person name="Bidwell S.L."/>
            <person name="Denoeud F."/>
            <person name="Belcram H."/>
            <person name="Links M.G."/>
            <person name="Just J."/>
            <person name="Clarke C."/>
            <person name="Bender T."/>
            <person name="Huebert T."/>
            <person name="Mason A.S."/>
            <person name="Pires J.C."/>
            <person name="Barker G."/>
            <person name="Moore J."/>
            <person name="Walley P.G."/>
            <person name="Manoli S."/>
            <person name="Batley J."/>
            <person name="Edwards D."/>
            <person name="Nelson M.N."/>
            <person name="Wang X."/>
            <person name="Paterson A.H."/>
            <person name="King G."/>
            <person name="Bancroft I."/>
            <person name="Chalhoub B."/>
            <person name="Sharpe A.G."/>
        </authorList>
    </citation>
    <scope>NUCLEOTIDE SEQUENCE</scope>
    <source>
        <strain evidence="7 8">cv. TO1000</strain>
    </source>
</reference>
<dbReference type="InterPro" id="IPR002781">
    <property type="entry name" value="TM_pro_TauE-like"/>
</dbReference>
<feature type="transmembrane region" description="Helical" evidence="6">
    <location>
        <begin position="467"/>
        <end position="489"/>
    </location>
</feature>
<dbReference type="GO" id="GO:0016020">
    <property type="term" value="C:membrane"/>
    <property type="evidence" value="ECO:0007669"/>
    <property type="project" value="UniProtKB-SubCell"/>
</dbReference>
<dbReference type="RefSeq" id="XP_013583687.1">
    <property type="nucleotide sequence ID" value="XM_013728233.1"/>
</dbReference>
<dbReference type="EnsemblPlants" id="Bo1g098520.1">
    <property type="protein sequence ID" value="Bo1g098520.1"/>
    <property type="gene ID" value="Bo1g098520"/>
</dbReference>
<keyword evidence="5 6" id="KW-0472">Membrane</keyword>
<dbReference type="PANTHER" id="PTHR14255:SF59">
    <property type="entry name" value="SULFITE EXPORTER TAUE_SAFE FAMILY PROTEIN 1-RELATED"/>
    <property type="match status" value="1"/>
</dbReference>
<keyword evidence="4 6" id="KW-1133">Transmembrane helix</keyword>
<feature type="transmembrane region" description="Helical" evidence="6">
    <location>
        <begin position="406"/>
        <end position="429"/>
    </location>
</feature>
<evidence type="ECO:0000313" key="8">
    <source>
        <dbReference type="Proteomes" id="UP000032141"/>
    </source>
</evidence>
<dbReference type="Proteomes" id="UP000032141">
    <property type="component" value="Chromosome C1"/>
</dbReference>
<dbReference type="eggNOG" id="ENOG502QUAQ">
    <property type="taxonomic scope" value="Eukaryota"/>
</dbReference>
<keyword evidence="8" id="KW-1185">Reference proteome</keyword>
<evidence type="ECO:0000256" key="3">
    <source>
        <dbReference type="ARBA" id="ARBA00022692"/>
    </source>
</evidence>
<dbReference type="AlphaFoldDB" id="A0A0D3AAT7"/>
<organism evidence="7 8">
    <name type="scientific">Brassica oleracea var. oleracea</name>
    <dbReference type="NCBI Taxonomy" id="109376"/>
    <lineage>
        <taxon>Eukaryota</taxon>
        <taxon>Viridiplantae</taxon>
        <taxon>Streptophyta</taxon>
        <taxon>Embryophyta</taxon>
        <taxon>Tracheophyta</taxon>
        <taxon>Spermatophyta</taxon>
        <taxon>Magnoliopsida</taxon>
        <taxon>eudicotyledons</taxon>
        <taxon>Gunneridae</taxon>
        <taxon>Pentapetalae</taxon>
        <taxon>rosids</taxon>
        <taxon>malvids</taxon>
        <taxon>Brassicales</taxon>
        <taxon>Brassicaceae</taxon>
        <taxon>Brassiceae</taxon>
        <taxon>Brassica</taxon>
    </lineage>
</organism>
<dbReference type="OMA" id="MRNNFVP"/>
<accession>A0A0D3AAT7</accession>
<evidence type="ECO:0000256" key="4">
    <source>
        <dbReference type="ARBA" id="ARBA00022989"/>
    </source>
</evidence>
<dbReference type="PANTHER" id="PTHR14255">
    <property type="entry name" value="CEREBLON"/>
    <property type="match status" value="1"/>
</dbReference>
<evidence type="ECO:0000256" key="2">
    <source>
        <dbReference type="ARBA" id="ARBA00009142"/>
    </source>
</evidence>
<dbReference type="OrthoDB" id="434519at2759"/>
<feature type="transmembrane region" description="Helical" evidence="6">
    <location>
        <begin position="436"/>
        <end position="455"/>
    </location>
</feature>
<evidence type="ECO:0008006" key="9">
    <source>
        <dbReference type="Google" id="ProtNLM"/>
    </source>
</evidence>
<evidence type="ECO:0000313" key="7">
    <source>
        <dbReference type="EnsemblPlants" id="Bo1g098520.1"/>
    </source>
</evidence>
<dbReference type="GO" id="GO:0016567">
    <property type="term" value="P:protein ubiquitination"/>
    <property type="evidence" value="ECO:0007669"/>
    <property type="project" value="TreeGrafter"/>
</dbReference>
<dbReference type="GeneID" id="106292582"/>
<protein>
    <recommendedName>
        <fullName evidence="9">Sulfite exporter TauE/SafE family protein</fullName>
    </recommendedName>
</protein>
<name>A0A0D3AAT7_BRAOL</name>
<evidence type="ECO:0000256" key="6">
    <source>
        <dbReference type="SAM" id="Phobius"/>
    </source>
</evidence>
<keyword evidence="3 6" id="KW-0812">Transmembrane</keyword>
<dbReference type="STRING" id="109376.A0A0D3AAT7"/>
<reference evidence="7" key="2">
    <citation type="submission" date="2015-03" db="UniProtKB">
        <authorList>
            <consortium name="EnsemblPlants"/>
        </authorList>
    </citation>
    <scope>IDENTIFICATION</scope>
</reference>
<comment type="similarity">
    <text evidence="2">Belongs to the 4-toluene sulfonate uptake permease (TSUP) (TC 2.A.102) family.</text>
</comment>